<dbReference type="Pfam" id="PF12325">
    <property type="entry name" value="TMF_TATA_bd"/>
    <property type="match status" value="1"/>
</dbReference>
<feature type="compositionally biased region" description="Low complexity" evidence="5">
    <location>
        <begin position="80"/>
        <end position="90"/>
    </location>
</feature>
<feature type="compositionally biased region" description="Gly residues" evidence="5">
    <location>
        <begin position="91"/>
        <end position="103"/>
    </location>
</feature>
<keyword evidence="3 4" id="KW-0175">Coiled coil</keyword>
<dbReference type="Pfam" id="PF12329">
    <property type="entry name" value="TMF_DNA_bd"/>
    <property type="match status" value="1"/>
</dbReference>
<feature type="domain" description="TATA element modulatory factor 1 TATA binding" evidence="6">
    <location>
        <begin position="724"/>
        <end position="837"/>
    </location>
</feature>
<evidence type="ECO:0000256" key="2">
    <source>
        <dbReference type="ARBA" id="ARBA00023034"/>
    </source>
</evidence>
<feature type="compositionally biased region" description="Polar residues" evidence="5">
    <location>
        <begin position="56"/>
        <end position="76"/>
    </location>
</feature>
<evidence type="ECO:0000256" key="3">
    <source>
        <dbReference type="ARBA" id="ARBA00023054"/>
    </source>
</evidence>
<dbReference type="PANTHER" id="PTHR46515">
    <property type="entry name" value="TATA ELEMENT MODULATORY FACTOR TMF1"/>
    <property type="match status" value="1"/>
</dbReference>
<gene>
    <name evidence="7" type="ORF">Q9L58_007389</name>
</gene>
<feature type="region of interest" description="Disordered" evidence="5">
    <location>
        <begin position="24"/>
        <end position="186"/>
    </location>
</feature>
<sequence>MNFLQKGLAGLESRLDMVLLDEPDRLEQQAKREPVVEPPRNGEGRRSVEKDVRQAPISTQPAPVQPMSTNSRSSMQERLAAAMARKVAAGGRSGSPAPGGGSDSGSRTASPAPSIRRKDPEVNGRASLDSAPVAKGTTEERTEAVEPDQDPLAVPADIPLPVDDPRHSTDTLPDQPTSNGHHDTSRESLLSTIMLLESRLAAESLASSERIDALEGKLRYLARTSAETSRRKASSTPSGGLEKRLAEAQEKTALLLEEGEKLSKNELKLQNIIKKLRLKTSEEEKATIEAKRGREKAERDVADCKEKLRRATEEGKRDKENLRALGKVGSEIEGLRRDMESALGTISALKEKLAEAERRAEDAEGRVQTEALEKEREMTSELKATVERVQSEAAIVEERLKGEVRDLRSKMERDADRARIVEQELKGEQMVMEGKMESLRARAEEVSSGASGDAHAKLLRQVETLQTQYAIASENWQGIEGSMLSRIAGLERERDDLAKKEGDIRRKARELSTKSKNLDMDLDTANSKVRDMEDDLSSQSELTQKLRSQITELETSLADLRTSFSREKESWQRDLQSKLEEERTKWQESSRPSSPSIPHSPFPGSHMAPPSLPPIRKSPGPLSTTESYFLGFTRKPSPAMARSPSSIDVNGGVTPVEFCGRPSGRHGFSTPPIGSVQRQDSGLSLPQLGMHNISRTSLPAAAEEYDVDYFENIPFSPHRAEMVSVSTVAAGPSVQLVERMSATVRRLESEMAGAREEVAAITTQRDEARQEIVELMREVETKRGAEERVKELEKGVEELRRREETTLEMLGEKSELVEELRADVADLKQMYRDLVSDTMG</sequence>
<evidence type="ECO:0000256" key="5">
    <source>
        <dbReference type="SAM" id="MobiDB-lite"/>
    </source>
</evidence>
<dbReference type="EMBL" id="JBBBZM010000116">
    <property type="protein sequence ID" value="KAL0633720.1"/>
    <property type="molecule type" value="Genomic_DNA"/>
</dbReference>
<comment type="caution">
    <text evidence="7">The sequence shown here is derived from an EMBL/GenBank/DDBJ whole genome shotgun (WGS) entry which is preliminary data.</text>
</comment>
<evidence type="ECO:0000313" key="7">
    <source>
        <dbReference type="EMBL" id="KAL0633720.1"/>
    </source>
</evidence>
<feature type="coiled-coil region" evidence="4">
    <location>
        <begin position="737"/>
        <end position="837"/>
    </location>
</feature>
<dbReference type="InterPro" id="IPR052602">
    <property type="entry name" value="Growth_transcription_reg"/>
</dbReference>
<comment type="subcellular location">
    <subcellularLocation>
        <location evidence="1">Golgi apparatus</location>
    </subcellularLocation>
</comment>
<organism evidence="7 8">
    <name type="scientific">Discina gigas</name>
    <dbReference type="NCBI Taxonomy" id="1032678"/>
    <lineage>
        <taxon>Eukaryota</taxon>
        <taxon>Fungi</taxon>
        <taxon>Dikarya</taxon>
        <taxon>Ascomycota</taxon>
        <taxon>Pezizomycotina</taxon>
        <taxon>Pezizomycetes</taxon>
        <taxon>Pezizales</taxon>
        <taxon>Discinaceae</taxon>
        <taxon>Discina</taxon>
    </lineage>
</organism>
<evidence type="ECO:0000313" key="8">
    <source>
        <dbReference type="Proteomes" id="UP001447188"/>
    </source>
</evidence>
<feature type="compositionally biased region" description="Low complexity" evidence="5">
    <location>
        <begin position="589"/>
        <end position="605"/>
    </location>
</feature>
<evidence type="ECO:0000256" key="1">
    <source>
        <dbReference type="ARBA" id="ARBA00004555"/>
    </source>
</evidence>
<dbReference type="Proteomes" id="UP001447188">
    <property type="component" value="Unassembled WGS sequence"/>
</dbReference>
<feature type="compositionally biased region" description="Polar residues" evidence="5">
    <location>
        <begin position="170"/>
        <end position="179"/>
    </location>
</feature>
<name>A0ABR3GCS4_9PEZI</name>
<accession>A0ABR3GCS4</accession>
<feature type="region of interest" description="Disordered" evidence="5">
    <location>
        <begin position="563"/>
        <end position="628"/>
    </location>
</feature>
<reference evidence="7 8" key="1">
    <citation type="submission" date="2024-02" db="EMBL/GenBank/DDBJ databases">
        <title>Discinaceae phylogenomics.</title>
        <authorList>
            <person name="Dirks A.C."/>
            <person name="James T.Y."/>
        </authorList>
    </citation>
    <scope>NUCLEOTIDE SEQUENCE [LARGE SCALE GENOMIC DNA]</scope>
    <source>
        <strain evidence="7 8">ACD0624</strain>
    </source>
</reference>
<feature type="compositionally biased region" description="Basic and acidic residues" evidence="5">
    <location>
        <begin position="24"/>
        <end position="53"/>
    </location>
</feature>
<proteinExistence type="predicted"/>
<evidence type="ECO:0000259" key="6">
    <source>
        <dbReference type="Pfam" id="PF12325"/>
    </source>
</evidence>
<dbReference type="InterPro" id="IPR022091">
    <property type="entry name" value="TMF_TATA-bd"/>
</dbReference>
<feature type="coiled-coil region" evidence="4">
    <location>
        <begin position="245"/>
        <end position="424"/>
    </location>
</feature>
<dbReference type="InterPro" id="IPR022092">
    <property type="entry name" value="TMF_DNA-bd"/>
</dbReference>
<evidence type="ECO:0000256" key="4">
    <source>
        <dbReference type="SAM" id="Coils"/>
    </source>
</evidence>
<dbReference type="PANTHER" id="PTHR46515:SF1">
    <property type="entry name" value="TATA ELEMENT MODULATORY FACTOR"/>
    <property type="match status" value="1"/>
</dbReference>
<feature type="region of interest" description="Disordered" evidence="5">
    <location>
        <begin position="222"/>
        <end position="244"/>
    </location>
</feature>
<feature type="region of interest" description="Disordered" evidence="5">
    <location>
        <begin position="522"/>
        <end position="543"/>
    </location>
</feature>
<keyword evidence="2" id="KW-0333">Golgi apparatus</keyword>
<protein>
    <recommendedName>
        <fullName evidence="6">TATA element modulatory factor 1 TATA binding domain-containing protein</fullName>
    </recommendedName>
</protein>
<feature type="compositionally biased region" description="Basic and acidic residues" evidence="5">
    <location>
        <begin position="564"/>
        <end position="588"/>
    </location>
</feature>
<keyword evidence="8" id="KW-1185">Reference proteome</keyword>